<dbReference type="SUPFAM" id="SSF53756">
    <property type="entry name" value="UDP-Glycosyltransferase/glycogen phosphorylase"/>
    <property type="match status" value="1"/>
</dbReference>
<dbReference type="EMBL" id="SMBI01000038">
    <property type="protein sequence ID" value="TCU11252.1"/>
    <property type="molecule type" value="Genomic_DNA"/>
</dbReference>
<evidence type="ECO:0000256" key="2">
    <source>
        <dbReference type="ARBA" id="ARBA00022679"/>
    </source>
</evidence>
<feature type="domain" description="Glycosyl transferase family 1" evidence="3">
    <location>
        <begin position="178"/>
        <end position="334"/>
    </location>
</feature>
<name>A0AAX2QA60_9HYPH</name>
<dbReference type="Pfam" id="PF13439">
    <property type="entry name" value="Glyco_transf_4"/>
    <property type="match status" value="1"/>
</dbReference>
<keyword evidence="2" id="KW-0808">Transferase</keyword>
<evidence type="ECO:0000313" key="5">
    <source>
        <dbReference type="EMBL" id="TCU11252.1"/>
    </source>
</evidence>
<organism evidence="5 6">
    <name type="scientific">Rhizobium laguerreae</name>
    <dbReference type="NCBI Taxonomy" id="1076926"/>
    <lineage>
        <taxon>Bacteria</taxon>
        <taxon>Pseudomonadati</taxon>
        <taxon>Pseudomonadota</taxon>
        <taxon>Alphaproteobacteria</taxon>
        <taxon>Hyphomicrobiales</taxon>
        <taxon>Rhizobiaceae</taxon>
        <taxon>Rhizobium/Agrobacterium group</taxon>
        <taxon>Rhizobium</taxon>
    </lineage>
</organism>
<reference evidence="5 6" key="1">
    <citation type="submission" date="2019-03" db="EMBL/GenBank/DDBJ databases">
        <title>Genomic Encyclopedia of Type Strains, Phase IV (KMG-V): Genome sequencing to study the core and pangenomes of soil and plant-associated prokaryotes.</title>
        <authorList>
            <person name="Whitman W."/>
        </authorList>
    </citation>
    <scope>NUCLEOTIDE SEQUENCE [LARGE SCALE GENOMIC DNA]</scope>
    <source>
        <strain evidence="5 6">FB403</strain>
    </source>
</reference>
<feature type="domain" description="Glycosyltransferase subfamily 4-like N-terminal" evidence="4">
    <location>
        <begin position="15"/>
        <end position="163"/>
    </location>
</feature>
<evidence type="ECO:0000313" key="6">
    <source>
        <dbReference type="Proteomes" id="UP000295021"/>
    </source>
</evidence>
<gene>
    <name evidence="5" type="ORF">EV131_1388</name>
</gene>
<dbReference type="Gene3D" id="3.40.50.2000">
    <property type="entry name" value="Glycogen Phosphorylase B"/>
    <property type="match status" value="2"/>
</dbReference>
<dbReference type="InterPro" id="IPR028098">
    <property type="entry name" value="Glyco_trans_4-like_N"/>
</dbReference>
<dbReference type="PANTHER" id="PTHR12526">
    <property type="entry name" value="GLYCOSYLTRANSFERASE"/>
    <property type="match status" value="1"/>
</dbReference>
<sequence>MKFLFCIKSVTTLGGGAERVFAEVANGLHDRGHSVSILTLDGSSASSFYPLSFAIKRHALKIRGLMPLPLFMLRRRIRQLAPDVVVAFMPSSYIPVAFALMGSGMPVFASEHNVPARYSGTPLKWTLLKSSSPFVKRFTAVSSQMRQLYPPAIRAKMDILPNPAEYSAVRRADVLGAESGRTLLAVGRLHPQKDHITLVQAFAEIATDFPEWTLKIFGDGGERAAIEAEVRRLNLSDRVRMPGTTPDISSEYSAAQLYVISSAYESYGLATVEALAHGLPAIGFRECAGTNELIRSGENGLLVDSEPTKVIALAAGLRQLMQDDQLRLRLSASANASRAGATLEDVLDKWETISLGSFSSAKLPRAALGNDA</sequence>
<accession>A0AAX2QA60</accession>
<evidence type="ECO:0000259" key="4">
    <source>
        <dbReference type="Pfam" id="PF13439"/>
    </source>
</evidence>
<dbReference type="InterPro" id="IPR001296">
    <property type="entry name" value="Glyco_trans_1"/>
</dbReference>
<keyword evidence="1" id="KW-0328">Glycosyltransferase</keyword>
<dbReference type="AlphaFoldDB" id="A0AAX2QA60"/>
<protein>
    <submittedName>
        <fullName evidence="5">Glycosyltransferase involved in cell wall biosynthesis</fullName>
    </submittedName>
</protein>
<dbReference type="Pfam" id="PF00534">
    <property type="entry name" value="Glycos_transf_1"/>
    <property type="match status" value="1"/>
</dbReference>
<proteinExistence type="predicted"/>
<dbReference type="Proteomes" id="UP000295021">
    <property type="component" value="Unassembled WGS sequence"/>
</dbReference>
<comment type="caution">
    <text evidence="5">The sequence shown here is derived from an EMBL/GenBank/DDBJ whole genome shotgun (WGS) entry which is preliminary data.</text>
</comment>
<evidence type="ECO:0000259" key="3">
    <source>
        <dbReference type="Pfam" id="PF00534"/>
    </source>
</evidence>
<dbReference type="CDD" id="cd03820">
    <property type="entry name" value="GT4_AmsD-like"/>
    <property type="match status" value="1"/>
</dbReference>
<evidence type="ECO:0000256" key="1">
    <source>
        <dbReference type="ARBA" id="ARBA00022676"/>
    </source>
</evidence>
<dbReference type="GO" id="GO:0016757">
    <property type="term" value="F:glycosyltransferase activity"/>
    <property type="evidence" value="ECO:0007669"/>
    <property type="project" value="UniProtKB-KW"/>
</dbReference>
<dbReference type="PANTHER" id="PTHR12526:SF510">
    <property type="entry name" value="D-INOSITOL 3-PHOSPHATE GLYCOSYLTRANSFERASE"/>
    <property type="match status" value="1"/>
</dbReference>
<dbReference type="RefSeq" id="WP_132615143.1">
    <property type="nucleotide sequence ID" value="NZ_SMBI01000038.1"/>
</dbReference>